<evidence type="ECO:0000313" key="1">
    <source>
        <dbReference type="EMBL" id="KAF9495975.1"/>
    </source>
</evidence>
<dbReference type="AlphaFoldDB" id="A0A9P6A0E9"/>
<keyword evidence="2" id="KW-1185">Reference proteome</keyword>
<protein>
    <submittedName>
        <fullName evidence="1">Uncharacterized protein</fullName>
    </submittedName>
</protein>
<proteinExistence type="predicted"/>
<gene>
    <name evidence="1" type="ORF">BDN71DRAFT_809993</name>
</gene>
<organism evidence="1 2">
    <name type="scientific">Pleurotus eryngii</name>
    <name type="common">Boletus of the steppes</name>
    <dbReference type="NCBI Taxonomy" id="5323"/>
    <lineage>
        <taxon>Eukaryota</taxon>
        <taxon>Fungi</taxon>
        <taxon>Dikarya</taxon>
        <taxon>Basidiomycota</taxon>
        <taxon>Agaricomycotina</taxon>
        <taxon>Agaricomycetes</taxon>
        <taxon>Agaricomycetidae</taxon>
        <taxon>Agaricales</taxon>
        <taxon>Pleurotineae</taxon>
        <taxon>Pleurotaceae</taxon>
        <taxon>Pleurotus</taxon>
    </lineage>
</organism>
<evidence type="ECO:0000313" key="2">
    <source>
        <dbReference type="Proteomes" id="UP000807025"/>
    </source>
</evidence>
<dbReference type="Proteomes" id="UP000807025">
    <property type="component" value="Unassembled WGS sequence"/>
</dbReference>
<sequence length="97" mass="11112">MSLVSSCTLPYLSSGQPHFRLAPFPRTGSLREPFDCRSKIVPRRWPEGGLQLWHQQGQPCGLRHAHRCEGVQTTCPRGRQREVGRRRALETHRLGIQ</sequence>
<name>A0A9P6A0E9_PLEER</name>
<comment type="caution">
    <text evidence="1">The sequence shown here is derived from an EMBL/GenBank/DDBJ whole genome shotgun (WGS) entry which is preliminary data.</text>
</comment>
<dbReference type="EMBL" id="MU154557">
    <property type="protein sequence ID" value="KAF9495975.1"/>
    <property type="molecule type" value="Genomic_DNA"/>
</dbReference>
<reference evidence="1" key="1">
    <citation type="submission" date="2020-11" db="EMBL/GenBank/DDBJ databases">
        <authorList>
            <consortium name="DOE Joint Genome Institute"/>
            <person name="Ahrendt S."/>
            <person name="Riley R."/>
            <person name="Andreopoulos W."/>
            <person name="Labutti K."/>
            <person name="Pangilinan J."/>
            <person name="Ruiz-Duenas F.J."/>
            <person name="Barrasa J.M."/>
            <person name="Sanchez-Garcia M."/>
            <person name="Camarero S."/>
            <person name="Miyauchi S."/>
            <person name="Serrano A."/>
            <person name="Linde D."/>
            <person name="Babiker R."/>
            <person name="Drula E."/>
            <person name="Ayuso-Fernandez I."/>
            <person name="Pacheco R."/>
            <person name="Padilla G."/>
            <person name="Ferreira P."/>
            <person name="Barriuso J."/>
            <person name="Kellner H."/>
            <person name="Castanera R."/>
            <person name="Alfaro M."/>
            <person name="Ramirez L."/>
            <person name="Pisabarro A.G."/>
            <person name="Kuo A."/>
            <person name="Tritt A."/>
            <person name="Lipzen A."/>
            <person name="He G."/>
            <person name="Yan M."/>
            <person name="Ng V."/>
            <person name="Cullen D."/>
            <person name="Martin F."/>
            <person name="Rosso M.-N."/>
            <person name="Henrissat B."/>
            <person name="Hibbett D."/>
            <person name="Martinez A.T."/>
            <person name="Grigoriev I.V."/>
        </authorList>
    </citation>
    <scope>NUCLEOTIDE SEQUENCE</scope>
    <source>
        <strain evidence="1">ATCC 90797</strain>
    </source>
</reference>
<accession>A0A9P6A0E9</accession>